<dbReference type="VEuPathDB" id="MicrosporidiaDB:M153_1390007698"/>
<reference evidence="1 2" key="1">
    <citation type="submission" date="2015-07" db="EMBL/GenBank/DDBJ databases">
        <title>The genome of Pseudoloma neurophilia, a relevant intracellular parasite of the zebrafish.</title>
        <authorList>
            <person name="Ndikumana S."/>
            <person name="Pelin A."/>
            <person name="Sanders J."/>
            <person name="Corradi N."/>
        </authorList>
    </citation>
    <scope>NUCLEOTIDE SEQUENCE [LARGE SCALE GENOMIC DNA]</scope>
    <source>
        <strain evidence="1 2">MK1</strain>
    </source>
</reference>
<keyword evidence="2" id="KW-1185">Reference proteome</keyword>
<dbReference type="Proteomes" id="UP000051530">
    <property type="component" value="Unassembled WGS sequence"/>
</dbReference>
<accession>A0A0R0M6U4</accession>
<sequence>MFKTHIFMSKFLFSTILKHFTTKIYRVKRIYRRILETLQSDTSRSISGTFYLAKRLLSKMSDPLQKKNSNKKKVKENRMSRFKNLLPESITKLKKMSLGNRQPDYFDVKKDDDSHNLTKIDKGQKAMDCVHSRDDSEILKTKLTDLLKESPLGFKERGNWENRMRKLLTRDKK</sequence>
<gene>
    <name evidence="1" type="ORF">M153_1390007698</name>
</gene>
<comment type="caution">
    <text evidence="1">The sequence shown here is derived from an EMBL/GenBank/DDBJ whole genome shotgun (WGS) entry which is preliminary data.</text>
</comment>
<organism evidence="1 2">
    <name type="scientific">Pseudoloma neurophilia</name>
    <dbReference type="NCBI Taxonomy" id="146866"/>
    <lineage>
        <taxon>Eukaryota</taxon>
        <taxon>Fungi</taxon>
        <taxon>Fungi incertae sedis</taxon>
        <taxon>Microsporidia</taxon>
        <taxon>Pseudoloma</taxon>
    </lineage>
</organism>
<evidence type="ECO:0000313" key="2">
    <source>
        <dbReference type="Proteomes" id="UP000051530"/>
    </source>
</evidence>
<protein>
    <submittedName>
        <fullName evidence="1">Uncharacterized protein</fullName>
    </submittedName>
</protein>
<proteinExistence type="predicted"/>
<dbReference type="EMBL" id="LGUB01000029">
    <property type="protein sequence ID" value="KRH94807.1"/>
    <property type="molecule type" value="Genomic_DNA"/>
</dbReference>
<name>A0A0R0M6U4_9MICR</name>
<evidence type="ECO:0000313" key="1">
    <source>
        <dbReference type="EMBL" id="KRH94807.1"/>
    </source>
</evidence>
<dbReference type="AlphaFoldDB" id="A0A0R0M6U4"/>